<feature type="transmembrane region" description="Helical" evidence="1">
    <location>
        <begin position="45"/>
        <end position="68"/>
    </location>
</feature>
<dbReference type="EMBL" id="QPJI01000036">
    <property type="protein sequence ID" value="RCW61955.1"/>
    <property type="molecule type" value="Genomic_DNA"/>
</dbReference>
<comment type="caution">
    <text evidence="2">The sequence shown here is derived from an EMBL/GenBank/DDBJ whole genome shotgun (WGS) entry which is preliminary data.</text>
</comment>
<proteinExistence type="predicted"/>
<evidence type="ECO:0000313" key="2">
    <source>
        <dbReference type="EMBL" id="RCW61955.1"/>
    </source>
</evidence>
<dbReference type="AlphaFoldDB" id="A0A368X2B7"/>
<feature type="non-terminal residue" evidence="2">
    <location>
        <position position="1"/>
    </location>
</feature>
<dbReference type="Proteomes" id="UP000253647">
    <property type="component" value="Unassembled WGS sequence"/>
</dbReference>
<organism evidence="2 3">
    <name type="scientific">Marinobacter nauticus</name>
    <name type="common">Marinobacter hydrocarbonoclasticus</name>
    <name type="synonym">Marinobacter aquaeolei</name>
    <dbReference type="NCBI Taxonomy" id="2743"/>
    <lineage>
        <taxon>Bacteria</taxon>
        <taxon>Pseudomonadati</taxon>
        <taxon>Pseudomonadota</taxon>
        <taxon>Gammaproteobacteria</taxon>
        <taxon>Pseudomonadales</taxon>
        <taxon>Marinobacteraceae</taxon>
        <taxon>Marinobacter</taxon>
    </lineage>
</organism>
<protein>
    <submittedName>
        <fullName evidence="2">Uncharacterized protein</fullName>
    </submittedName>
</protein>
<gene>
    <name evidence="2" type="ORF">DET61_1368</name>
</gene>
<evidence type="ECO:0000313" key="3">
    <source>
        <dbReference type="Proteomes" id="UP000253647"/>
    </source>
</evidence>
<keyword evidence="1" id="KW-0472">Membrane</keyword>
<evidence type="ECO:0000256" key="1">
    <source>
        <dbReference type="SAM" id="Phobius"/>
    </source>
</evidence>
<keyword evidence="1" id="KW-1133">Transmembrane helix</keyword>
<name>A0A368X2B7_MARNT</name>
<reference evidence="2 3" key="1">
    <citation type="submission" date="2018-07" db="EMBL/GenBank/DDBJ databases">
        <title>Freshwater and sediment microbial communities from various areas in North America, analyzing microbe dynamics in response to fracking.</title>
        <authorList>
            <person name="Lamendella R."/>
        </authorList>
    </citation>
    <scope>NUCLEOTIDE SEQUENCE [LARGE SCALE GENOMIC DNA]</scope>
    <source>
        <strain evidence="2 3">105B</strain>
    </source>
</reference>
<keyword evidence="1" id="KW-0812">Transmembrane</keyword>
<sequence length="193" mass="21359">GNPYLWQPEPGKQPDHSLGTPSGCPTDWVHLSNWKMALKQLFKKWSWLFGLIGFSIVVTAIFVLPQYLKPDLDAGVTFYATEGCAPFKGQCIGRKGDQTITVGLGNEAIESMTEIPIRVYLGNVTADSLIVDFEGLEMYMGVVRTQLLPHTQGVYQGTITLPECGTGKMLWRARAIIDNGTSKEGIKFDFWAV</sequence>
<accession>A0A368X2B7</accession>
<dbReference type="RefSeq" id="WP_235853460.1">
    <property type="nucleotide sequence ID" value="NZ_QPJI01000036.1"/>
</dbReference>